<keyword evidence="2" id="KW-1133">Transmembrane helix</keyword>
<feature type="transmembrane region" description="Helical" evidence="2">
    <location>
        <begin position="29"/>
        <end position="47"/>
    </location>
</feature>
<feature type="transmembrane region" description="Helical" evidence="2">
    <location>
        <begin position="67"/>
        <end position="87"/>
    </location>
</feature>
<keyword evidence="2" id="KW-0472">Membrane</keyword>
<reference evidence="3 4" key="2">
    <citation type="journal article" date="2013" name="J. Biotechnol.">
        <title>Complete genome sequence of the kirromycin producer Streptomyces collinus Tu 365 consisting of a linear chromosome and two linear plasmids.</title>
        <authorList>
            <person name="Ruckert C."/>
            <person name="Szczepanowski R."/>
            <person name="Albersmeier A."/>
            <person name="Goesmann A."/>
            <person name="Iftime D."/>
            <person name="Musiol E.M."/>
            <person name="Blin K."/>
            <person name="Wohlleben W."/>
            <person name="Puhler A."/>
            <person name="Kalinowski J."/>
            <person name="Weber T."/>
        </authorList>
    </citation>
    <scope>NUCLEOTIDE SEQUENCE [LARGE SCALE GENOMIC DNA]</scope>
    <source>
        <strain evidence="4">DSM 40733 / Tue 365</strain>
    </source>
</reference>
<dbReference type="RefSeq" id="WP_020943772.1">
    <property type="nucleotide sequence ID" value="NC_021985.1"/>
</dbReference>
<gene>
    <name evidence="3" type="ORF">B446_32795</name>
</gene>
<feature type="compositionally biased region" description="Low complexity" evidence="1">
    <location>
        <begin position="373"/>
        <end position="389"/>
    </location>
</feature>
<evidence type="ECO:0000256" key="2">
    <source>
        <dbReference type="SAM" id="Phobius"/>
    </source>
</evidence>
<dbReference type="EMBL" id="CP006259">
    <property type="protein sequence ID" value="AGS73363.1"/>
    <property type="molecule type" value="Genomic_DNA"/>
</dbReference>
<keyword evidence="4" id="KW-1185">Reference proteome</keyword>
<sequence>MINYISCGVLWLGLALKLRDLVGHRGDPFLRAITALLALASLCWLLGSPPTVGAINRATGVANLAAPLTYAVITAYSAACLVLVVYWRDGRRGRATARRWIISYAVVIAAIGILFALGDARAERRVDFDTYYATTPYIREMIVLYLVAHLTAVTVTGLWSVRWAMGTTVHGWVRASLLTLGLGTALSAGYSLSRLVAAVARWCGEDWTALATELSPGFAGAGAFLTVTGVLLPFVGHHAARWWHELRAYTQLAPLERQLEDLLKRRTLRLRRPLSPLVWLPWRQSSIHNGLSALQAHLDQALYEQTYERELRRTDDLEQAEANALATTIAAAAVSERAGRPAVLDAGHSPLQPQHLELPVLVRIAGSLNAPGGARPAPAHTDAAAGSTA</sequence>
<evidence type="ECO:0000313" key="4">
    <source>
        <dbReference type="Proteomes" id="UP000015423"/>
    </source>
</evidence>
<feature type="region of interest" description="Disordered" evidence="1">
    <location>
        <begin position="370"/>
        <end position="389"/>
    </location>
</feature>
<feature type="transmembrane region" description="Helical" evidence="2">
    <location>
        <begin position="217"/>
        <end position="235"/>
    </location>
</feature>
<reference evidence="4" key="1">
    <citation type="submission" date="2012-10" db="EMBL/GenBank/DDBJ databases">
        <title>The complete genome sequence of Streptomyces collinus Tu 365.</title>
        <authorList>
            <person name="Ruckert C."/>
            <person name="Szczepanowski R."/>
            <person name="Goesmann A."/>
            <person name="Pross E.K."/>
            <person name="Musiol E.M."/>
            <person name="Blin K."/>
            <person name="Wohlleben W."/>
            <person name="Puhler A."/>
            <person name="Weber T."/>
            <person name="Kalinowski J."/>
        </authorList>
    </citation>
    <scope>NUCLEOTIDE SEQUENCE [LARGE SCALE GENOMIC DNA]</scope>
    <source>
        <strain evidence="4">DSM 40733 / Tue 365</strain>
    </source>
</reference>
<feature type="transmembrane region" description="Helical" evidence="2">
    <location>
        <begin position="171"/>
        <end position="192"/>
    </location>
</feature>
<dbReference type="eggNOG" id="ENOG5033IXZ">
    <property type="taxonomic scope" value="Bacteria"/>
</dbReference>
<dbReference type="AlphaFoldDB" id="S5V1B9"/>
<protein>
    <recommendedName>
        <fullName evidence="5">Integral membrane protein</fullName>
    </recommendedName>
</protein>
<dbReference type="PATRIC" id="fig|1214242.5.peg.6722"/>
<evidence type="ECO:0008006" key="5">
    <source>
        <dbReference type="Google" id="ProtNLM"/>
    </source>
</evidence>
<accession>S5V1B9</accession>
<feature type="transmembrane region" description="Helical" evidence="2">
    <location>
        <begin position="137"/>
        <end position="159"/>
    </location>
</feature>
<evidence type="ECO:0000256" key="1">
    <source>
        <dbReference type="SAM" id="MobiDB-lite"/>
    </source>
</evidence>
<dbReference type="HOGENOM" id="CLU_042795_2_1_11"/>
<organism evidence="3 4">
    <name type="scientific">Streptomyces collinus (strain DSM 40733 / Tue 365)</name>
    <dbReference type="NCBI Taxonomy" id="1214242"/>
    <lineage>
        <taxon>Bacteria</taxon>
        <taxon>Bacillati</taxon>
        <taxon>Actinomycetota</taxon>
        <taxon>Actinomycetes</taxon>
        <taxon>Kitasatosporales</taxon>
        <taxon>Streptomycetaceae</taxon>
        <taxon>Streptomyces</taxon>
    </lineage>
</organism>
<name>S5V1B9_STRC3</name>
<keyword evidence="2" id="KW-0812">Transmembrane</keyword>
<evidence type="ECO:0000313" key="3">
    <source>
        <dbReference type="EMBL" id="AGS73363.1"/>
    </source>
</evidence>
<feature type="transmembrane region" description="Helical" evidence="2">
    <location>
        <begin position="99"/>
        <end position="117"/>
    </location>
</feature>
<proteinExistence type="predicted"/>
<dbReference type="KEGG" id="sci:B446_32795"/>
<dbReference type="STRING" id="1214242.B446_32795"/>
<dbReference type="Proteomes" id="UP000015423">
    <property type="component" value="Chromosome"/>
</dbReference>